<accession>A0A645HGJ7</accession>
<proteinExistence type="predicted"/>
<feature type="compositionally biased region" description="Basic and acidic residues" evidence="1">
    <location>
        <begin position="1"/>
        <end position="16"/>
    </location>
</feature>
<comment type="caution">
    <text evidence="2">The sequence shown here is derived from an EMBL/GenBank/DDBJ whole genome shotgun (WGS) entry which is preliminary data.</text>
</comment>
<gene>
    <name evidence="2" type="ORF">SDC9_185692</name>
</gene>
<feature type="compositionally biased region" description="Basic and acidic residues" evidence="1">
    <location>
        <begin position="23"/>
        <end position="37"/>
    </location>
</feature>
<evidence type="ECO:0000313" key="2">
    <source>
        <dbReference type="EMBL" id="MPN38168.1"/>
    </source>
</evidence>
<reference evidence="2" key="1">
    <citation type="submission" date="2019-08" db="EMBL/GenBank/DDBJ databases">
        <authorList>
            <person name="Kucharzyk K."/>
            <person name="Murdoch R.W."/>
            <person name="Higgins S."/>
            <person name="Loffler F."/>
        </authorList>
    </citation>
    <scope>NUCLEOTIDE SEQUENCE</scope>
</reference>
<name>A0A645HGJ7_9ZZZZ</name>
<evidence type="ECO:0000256" key="1">
    <source>
        <dbReference type="SAM" id="MobiDB-lite"/>
    </source>
</evidence>
<protein>
    <submittedName>
        <fullName evidence="2">Uncharacterized protein</fullName>
    </submittedName>
</protein>
<dbReference type="AlphaFoldDB" id="A0A645HGJ7"/>
<sequence length="55" mass="6336">MPKYEFDKKEESKVKEPAAPAPEVKKTMPKTEKTKDSLDDDEFYVILDDLMKGNS</sequence>
<organism evidence="2">
    <name type="scientific">bioreactor metagenome</name>
    <dbReference type="NCBI Taxonomy" id="1076179"/>
    <lineage>
        <taxon>unclassified sequences</taxon>
        <taxon>metagenomes</taxon>
        <taxon>ecological metagenomes</taxon>
    </lineage>
</organism>
<feature type="region of interest" description="Disordered" evidence="1">
    <location>
        <begin position="1"/>
        <end position="37"/>
    </location>
</feature>
<dbReference type="EMBL" id="VSSQ01093242">
    <property type="protein sequence ID" value="MPN38168.1"/>
    <property type="molecule type" value="Genomic_DNA"/>
</dbReference>